<dbReference type="Pfam" id="PF00583">
    <property type="entry name" value="Acetyltransf_1"/>
    <property type="match status" value="1"/>
</dbReference>
<dbReference type="GO" id="GO:0016747">
    <property type="term" value="F:acyltransferase activity, transferring groups other than amino-acyl groups"/>
    <property type="evidence" value="ECO:0007669"/>
    <property type="project" value="InterPro"/>
</dbReference>
<dbReference type="PROSITE" id="PS51186">
    <property type="entry name" value="GNAT"/>
    <property type="match status" value="1"/>
</dbReference>
<dbReference type="EMBL" id="CAADHO010000007">
    <property type="protein sequence ID" value="VFQ46103.1"/>
    <property type="molecule type" value="Genomic_DNA"/>
</dbReference>
<name>A0A4U8YXC7_9BACT</name>
<dbReference type="RefSeq" id="WP_180143406.1">
    <property type="nucleotide sequence ID" value="NZ_CAADHO010000007.1"/>
</dbReference>
<feature type="domain" description="N-acetyltransferase" evidence="1">
    <location>
        <begin position="10"/>
        <end position="167"/>
    </location>
</feature>
<sequence length="167" mass="19306">MMRTMPSQVLSFRPVDKKDTEFLFQVYASTRLEEMSSTGWGEPEIHAFLRDQFALQHAHYSRHHAEGDFSVILLDKAPVGRLYLDASRDGIRIMDIALLPRFRKQGIGTRIFQDLIARADGEALGLSLHVERHNPILAWYHRLGFETRKDLGVYLYLERVPKARAAR</sequence>
<keyword evidence="2" id="KW-0808">Transferase</keyword>
<reference evidence="2 3" key="1">
    <citation type="submission" date="2019-03" db="EMBL/GenBank/DDBJ databases">
        <authorList>
            <person name="Nijsse B."/>
        </authorList>
    </citation>
    <scope>NUCLEOTIDE SEQUENCE [LARGE SCALE GENOMIC DNA]</scope>
    <source>
        <strain evidence="2">Desulfoluna butyratoxydans MSL71</strain>
    </source>
</reference>
<dbReference type="Proteomes" id="UP000507962">
    <property type="component" value="Unassembled WGS sequence"/>
</dbReference>
<dbReference type="InterPro" id="IPR016181">
    <property type="entry name" value="Acyl_CoA_acyltransferase"/>
</dbReference>
<organism evidence="2 3">
    <name type="scientific">Desulfoluna butyratoxydans</name>
    <dbReference type="NCBI Taxonomy" id="231438"/>
    <lineage>
        <taxon>Bacteria</taxon>
        <taxon>Pseudomonadati</taxon>
        <taxon>Thermodesulfobacteriota</taxon>
        <taxon>Desulfobacteria</taxon>
        <taxon>Desulfobacterales</taxon>
        <taxon>Desulfolunaceae</taxon>
        <taxon>Desulfoluna</taxon>
    </lineage>
</organism>
<dbReference type="AlphaFoldDB" id="A0A4U8YXC7"/>
<dbReference type="CDD" id="cd04301">
    <property type="entry name" value="NAT_SF"/>
    <property type="match status" value="1"/>
</dbReference>
<evidence type="ECO:0000313" key="3">
    <source>
        <dbReference type="Proteomes" id="UP000507962"/>
    </source>
</evidence>
<accession>A0A4U8YXC7</accession>
<dbReference type="SUPFAM" id="SSF55729">
    <property type="entry name" value="Acyl-CoA N-acyltransferases (Nat)"/>
    <property type="match status" value="1"/>
</dbReference>
<keyword evidence="3" id="KW-1185">Reference proteome</keyword>
<evidence type="ECO:0000313" key="2">
    <source>
        <dbReference type="EMBL" id="VFQ46103.1"/>
    </source>
</evidence>
<keyword evidence="2" id="KW-0012">Acyltransferase</keyword>
<proteinExistence type="predicted"/>
<evidence type="ECO:0000259" key="1">
    <source>
        <dbReference type="PROSITE" id="PS51186"/>
    </source>
</evidence>
<dbReference type="Gene3D" id="3.40.630.30">
    <property type="match status" value="1"/>
</dbReference>
<dbReference type="InterPro" id="IPR000182">
    <property type="entry name" value="GNAT_dom"/>
</dbReference>
<protein>
    <submittedName>
        <fullName evidence="2">Acyl-coa n-acyltransferase</fullName>
    </submittedName>
</protein>
<gene>
    <name evidence="2" type="ORF">MSL71_37660</name>
</gene>